<dbReference type="EMBL" id="PNOT02000040">
    <property type="protein sequence ID" value="TSE13551.1"/>
    <property type="molecule type" value="Genomic_DNA"/>
</dbReference>
<dbReference type="Pfam" id="PF19888">
    <property type="entry name" value="DUF6361"/>
    <property type="match status" value="1"/>
</dbReference>
<gene>
    <name evidence="1" type="ORF">C1D09_003495</name>
</gene>
<dbReference type="InterPro" id="IPR045941">
    <property type="entry name" value="DUF6361"/>
</dbReference>
<reference evidence="1" key="1">
    <citation type="submission" date="2019-07" db="EMBL/GenBank/DDBJ databases">
        <title>Mesorhizobum intechiensis sp. nov. isolated from nodules of Lotus tenuis growing in lowlands of the Flooding Pampa, Argentina.</title>
        <authorList>
            <person name="Estrella M.J."/>
            <person name="Torres Tejerizo G.A."/>
            <person name="Cumpa Velazquez L.M."/>
            <person name="Fontana F."/>
            <person name="Hansen L."/>
            <person name="Pistorio M."/>
            <person name="Sannazzaro A.I."/>
        </authorList>
    </citation>
    <scope>NUCLEOTIDE SEQUENCE</scope>
    <source>
        <strain evidence="1">BD68</strain>
    </source>
</reference>
<sequence>MLQPQLGWVWLSQSERQAAEASLADAGPDGTRDELGFGVIHFAYADRFFPGTSVQHTSLRYVWFICWALQEMAARSPGGLFSDAMFAEIEDRTGHKLLENYGHKDGTGIIGGRVLRKGGSPVSKPSGIYWSALRTWGLLAPLESTSAPPYRSDLNRHWDLLTRRDRPEVDASSERHAIFVNPPDMPTGWARRKGGLSFDFDLGKREDDKIRAGWSKLRDPEGNISLLSRLAERRQAAPAAITSPAVRKLCTSTEILKLTRADQAASLVCLARALYIAMVGDLKRADGSTVRSPDQMLASALGTHKAKALALNVDLLERDDVHALGALKPLLMAVQNWVAREMSDYSNLQPTFLKREYALKDDRALLLNGSGDRRKPWEPFEPWPLTYRWEKVSGFLKELAPAA</sequence>
<accession>A0A8T9AZZ9</accession>
<dbReference type="AlphaFoldDB" id="A0A8T9AZZ9"/>
<keyword evidence="2" id="KW-1185">Reference proteome</keyword>
<organism evidence="1 2">
    <name type="scientific">Mesorhizobium intechi</name>
    <dbReference type="NCBI Taxonomy" id="537601"/>
    <lineage>
        <taxon>Bacteria</taxon>
        <taxon>Pseudomonadati</taxon>
        <taxon>Pseudomonadota</taxon>
        <taxon>Alphaproteobacteria</taxon>
        <taxon>Hyphomicrobiales</taxon>
        <taxon>Phyllobacteriaceae</taxon>
        <taxon>Mesorhizobium</taxon>
    </lineage>
</organism>
<dbReference type="Proteomes" id="UP000235507">
    <property type="component" value="Unassembled WGS sequence"/>
</dbReference>
<comment type="caution">
    <text evidence="1">The sequence shown here is derived from an EMBL/GenBank/DDBJ whole genome shotgun (WGS) entry which is preliminary data.</text>
</comment>
<evidence type="ECO:0000313" key="1">
    <source>
        <dbReference type="EMBL" id="TSE13551.1"/>
    </source>
</evidence>
<dbReference type="RefSeq" id="WP_167514468.1">
    <property type="nucleotide sequence ID" value="NZ_PNOT02000040.1"/>
</dbReference>
<proteinExistence type="predicted"/>
<protein>
    <submittedName>
        <fullName evidence="1">Uncharacterized protein</fullName>
    </submittedName>
</protein>
<name>A0A8T9AZZ9_9HYPH</name>
<evidence type="ECO:0000313" key="2">
    <source>
        <dbReference type="Proteomes" id="UP000235507"/>
    </source>
</evidence>